<keyword evidence="5 7" id="KW-0472">Membrane</keyword>
<dbReference type="PANTHER" id="PTHR30572">
    <property type="entry name" value="MEMBRANE COMPONENT OF TRANSPORTER-RELATED"/>
    <property type="match status" value="1"/>
</dbReference>
<dbReference type="EMBL" id="JAHESF010000008">
    <property type="protein sequence ID" value="MBT1697332.1"/>
    <property type="molecule type" value="Genomic_DNA"/>
</dbReference>
<reference evidence="10 11" key="1">
    <citation type="submission" date="2021-05" db="EMBL/GenBank/DDBJ databases">
        <title>A Polyphasic approach of four new species of the genus Ohtaekwangia: Ohtaekwangia histidinii sp. nov., Ohtaekwangia cretensis sp. nov., Ohtaekwangia indiensis sp. nov., Ohtaekwangia reichenbachii sp. nov. from diverse environment.</title>
        <authorList>
            <person name="Octaviana S."/>
        </authorList>
    </citation>
    <scope>NUCLEOTIDE SEQUENCE [LARGE SCALE GENOMIC DNA]</scope>
    <source>
        <strain evidence="10 11">PWU4</strain>
    </source>
</reference>
<evidence type="ECO:0000256" key="5">
    <source>
        <dbReference type="ARBA" id="ARBA00023136"/>
    </source>
</evidence>
<evidence type="ECO:0000259" key="8">
    <source>
        <dbReference type="Pfam" id="PF02687"/>
    </source>
</evidence>
<name>A0AAP2DLY1_9BACT</name>
<feature type="domain" description="MacB-like periplasmic core" evidence="9">
    <location>
        <begin position="294"/>
        <end position="496"/>
    </location>
</feature>
<comment type="caution">
    <text evidence="10">The sequence shown here is derived from an EMBL/GenBank/DDBJ whole genome shotgun (WGS) entry which is preliminary data.</text>
</comment>
<dbReference type="AlphaFoldDB" id="A0AAP2DLY1"/>
<comment type="similarity">
    <text evidence="6">Belongs to the ABC-4 integral membrane protein family.</text>
</comment>
<protein>
    <submittedName>
        <fullName evidence="10">ABC transporter permease</fullName>
    </submittedName>
</protein>
<keyword evidence="2" id="KW-1003">Cell membrane</keyword>
<evidence type="ECO:0000256" key="2">
    <source>
        <dbReference type="ARBA" id="ARBA00022475"/>
    </source>
</evidence>
<dbReference type="InterPro" id="IPR025857">
    <property type="entry name" value="MacB_PCD"/>
</dbReference>
<feature type="transmembrane region" description="Helical" evidence="7">
    <location>
        <begin position="581"/>
        <end position="600"/>
    </location>
</feature>
<evidence type="ECO:0000256" key="7">
    <source>
        <dbReference type="SAM" id="Phobius"/>
    </source>
</evidence>
<keyword evidence="4 7" id="KW-1133">Transmembrane helix</keyword>
<evidence type="ECO:0000256" key="3">
    <source>
        <dbReference type="ARBA" id="ARBA00022692"/>
    </source>
</evidence>
<sequence length="653" mass="72465">MITESAALRIFGTTDVLGRSLAKGSAEPANNTEFIITGVMRGVPKFSHMQFEALASFSTQDLNGSELNSWTNVWGNYTYVVMREGVNTRQIEEALQGIAEKRNVASNNDNRQVISFGVQPLTKIVFFGPRLDNQIGLSMPTRFLWLISGLSIIVLITACFNYTNLSVARASTRMREVGIRKVIGAKRSQVMAQFIAESTVISLMALLFAFVIFTLIRSQFLSLTPNLSRLFDLALTPAHIALFVVFAVATGLFSGLVPGMFFSKVNAAYVLRGTGWKGSARMGVRKALIVVQYVFALAFITSTVILYKQYRDFVSFDLGFNTNNIVNIALRGNKADVLESKLAALPEVKETSRSFMITSTGNNYYTHVKGADPNDSLRAWYNKIDEHYLDLFDFRLIAGRNIAGRVEGAPEREVIVNRTLIRQLQIAGGDPRKAIGETVTIDGNELTIVGVTEDFHYSTLDRQIGPFVFRQLDRAKILNVRIASADLQATMAKLEKVWRTIDDAHPMEAELYNHQIESAYREYSSIGKVVGFLAFLTVIICSLGLLGMVIFAAETRMKEMSIRRVMGAPAWNVTYLLSRNFLLLLSLSAAIAIPLTWVFFTKVVLVNVVYHNPITFAELFTGAFVVAAIALAMVTSQGLRVARKNPAEVLRSE</sequence>
<dbReference type="Pfam" id="PF02687">
    <property type="entry name" value="FtsX"/>
    <property type="match status" value="2"/>
</dbReference>
<organism evidence="10 11">
    <name type="scientific">Chryseosolibacter histidini</name>
    <dbReference type="NCBI Taxonomy" id="2782349"/>
    <lineage>
        <taxon>Bacteria</taxon>
        <taxon>Pseudomonadati</taxon>
        <taxon>Bacteroidota</taxon>
        <taxon>Cytophagia</taxon>
        <taxon>Cytophagales</taxon>
        <taxon>Chryseotaleaceae</taxon>
        <taxon>Chryseosolibacter</taxon>
    </lineage>
</organism>
<feature type="domain" description="ABC3 transporter permease C-terminal" evidence="8">
    <location>
        <begin position="150"/>
        <end position="266"/>
    </location>
</feature>
<dbReference type="PANTHER" id="PTHR30572:SF4">
    <property type="entry name" value="ABC TRANSPORTER PERMEASE YTRF"/>
    <property type="match status" value="1"/>
</dbReference>
<feature type="domain" description="ABC3 transporter permease C-terminal" evidence="8">
    <location>
        <begin position="532"/>
        <end position="646"/>
    </location>
</feature>
<feature type="transmembrane region" description="Helical" evidence="7">
    <location>
        <begin position="236"/>
        <end position="262"/>
    </location>
</feature>
<evidence type="ECO:0000313" key="10">
    <source>
        <dbReference type="EMBL" id="MBT1697332.1"/>
    </source>
</evidence>
<evidence type="ECO:0000256" key="1">
    <source>
        <dbReference type="ARBA" id="ARBA00004651"/>
    </source>
</evidence>
<dbReference type="Pfam" id="PF12704">
    <property type="entry name" value="MacB_PCD"/>
    <property type="match status" value="1"/>
</dbReference>
<dbReference type="InterPro" id="IPR050250">
    <property type="entry name" value="Macrolide_Exporter_MacB"/>
</dbReference>
<comment type="subcellular location">
    <subcellularLocation>
        <location evidence="1">Cell membrane</location>
        <topology evidence="1">Multi-pass membrane protein</topology>
    </subcellularLocation>
</comment>
<keyword evidence="11" id="KW-1185">Reference proteome</keyword>
<dbReference type="RefSeq" id="WP_254163202.1">
    <property type="nucleotide sequence ID" value="NZ_JAHESF010000008.1"/>
</dbReference>
<keyword evidence="3 7" id="KW-0812">Transmembrane</keyword>
<feature type="transmembrane region" description="Helical" evidence="7">
    <location>
        <begin position="194"/>
        <end position="216"/>
    </location>
</feature>
<accession>A0AAP2DLY1</accession>
<feature type="transmembrane region" description="Helical" evidence="7">
    <location>
        <begin position="287"/>
        <end position="307"/>
    </location>
</feature>
<feature type="transmembrane region" description="Helical" evidence="7">
    <location>
        <begin position="612"/>
        <end position="634"/>
    </location>
</feature>
<dbReference type="Proteomes" id="UP001319200">
    <property type="component" value="Unassembled WGS sequence"/>
</dbReference>
<evidence type="ECO:0000256" key="4">
    <source>
        <dbReference type="ARBA" id="ARBA00022989"/>
    </source>
</evidence>
<dbReference type="GO" id="GO:0005886">
    <property type="term" value="C:plasma membrane"/>
    <property type="evidence" value="ECO:0007669"/>
    <property type="project" value="UniProtKB-SubCell"/>
</dbReference>
<feature type="transmembrane region" description="Helical" evidence="7">
    <location>
        <begin position="143"/>
        <end position="165"/>
    </location>
</feature>
<gene>
    <name evidence="10" type="ORF">KK083_10620</name>
</gene>
<evidence type="ECO:0000256" key="6">
    <source>
        <dbReference type="ARBA" id="ARBA00038076"/>
    </source>
</evidence>
<dbReference type="GO" id="GO:0022857">
    <property type="term" value="F:transmembrane transporter activity"/>
    <property type="evidence" value="ECO:0007669"/>
    <property type="project" value="TreeGrafter"/>
</dbReference>
<proteinExistence type="inferred from homology"/>
<dbReference type="InterPro" id="IPR003838">
    <property type="entry name" value="ABC3_permease_C"/>
</dbReference>
<evidence type="ECO:0000259" key="9">
    <source>
        <dbReference type="Pfam" id="PF12704"/>
    </source>
</evidence>
<feature type="transmembrane region" description="Helical" evidence="7">
    <location>
        <begin position="529"/>
        <end position="553"/>
    </location>
</feature>
<evidence type="ECO:0000313" key="11">
    <source>
        <dbReference type="Proteomes" id="UP001319200"/>
    </source>
</evidence>